<feature type="transmembrane region" description="Helical" evidence="2">
    <location>
        <begin position="33"/>
        <end position="53"/>
    </location>
</feature>
<reference evidence="4" key="1">
    <citation type="journal article" date="2019" name="Int. J. Syst. Evol. Microbiol.">
        <title>The Global Catalogue of Microorganisms (GCM) 10K type strain sequencing project: providing services to taxonomists for standard genome sequencing and annotation.</title>
        <authorList>
            <consortium name="The Broad Institute Genomics Platform"/>
            <consortium name="The Broad Institute Genome Sequencing Center for Infectious Disease"/>
            <person name="Wu L."/>
            <person name="Ma J."/>
        </authorList>
    </citation>
    <scope>NUCLEOTIDE SEQUENCE [LARGE SCALE GENOMIC DNA]</scope>
    <source>
        <strain evidence="4">CCM 7435</strain>
    </source>
</reference>
<accession>A0ABW4YXS4</accession>
<proteinExistence type="predicted"/>
<keyword evidence="2" id="KW-0472">Membrane</keyword>
<gene>
    <name evidence="3" type="ORF">ACFSNC_11770</name>
</gene>
<feature type="region of interest" description="Disordered" evidence="1">
    <location>
        <begin position="1"/>
        <end position="25"/>
    </location>
</feature>
<keyword evidence="2" id="KW-1133">Transmembrane helix</keyword>
<protein>
    <submittedName>
        <fullName evidence="3">Uncharacterized protein</fullName>
    </submittedName>
</protein>
<dbReference type="RefSeq" id="WP_213350386.1">
    <property type="nucleotide sequence ID" value="NZ_JAHBGB010000002.1"/>
</dbReference>
<evidence type="ECO:0000256" key="2">
    <source>
        <dbReference type="SAM" id="Phobius"/>
    </source>
</evidence>
<comment type="caution">
    <text evidence="3">The sequence shown here is derived from an EMBL/GenBank/DDBJ whole genome shotgun (WGS) entry which is preliminary data.</text>
</comment>
<name>A0ABW4YXS4_9HYPH</name>
<feature type="compositionally biased region" description="Basic and acidic residues" evidence="1">
    <location>
        <begin position="9"/>
        <end position="25"/>
    </location>
</feature>
<keyword evidence="2" id="KW-0812">Transmembrane</keyword>
<evidence type="ECO:0000313" key="4">
    <source>
        <dbReference type="Proteomes" id="UP001597299"/>
    </source>
</evidence>
<sequence>MNSNSQGDAQRDGTPARRPVSERDDRPWWQRSWGAVLMLAGAALLMGLALTLWSEAAPFGG</sequence>
<dbReference type="Proteomes" id="UP001597299">
    <property type="component" value="Unassembled WGS sequence"/>
</dbReference>
<evidence type="ECO:0000256" key="1">
    <source>
        <dbReference type="SAM" id="MobiDB-lite"/>
    </source>
</evidence>
<dbReference type="EMBL" id="JBHUHD010000001">
    <property type="protein sequence ID" value="MFD2141083.1"/>
    <property type="molecule type" value="Genomic_DNA"/>
</dbReference>
<keyword evidence="4" id="KW-1185">Reference proteome</keyword>
<evidence type="ECO:0000313" key="3">
    <source>
        <dbReference type="EMBL" id="MFD2141083.1"/>
    </source>
</evidence>
<organism evidence="3 4">
    <name type="scientific">Ancylobacter oerskovii</name>
    <dbReference type="NCBI Taxonomy" id="459519"/>
    <lineage>
        <taxon>Bacteria</taxon>
        <taxon>Pseudomonadati</taxon>
        <taxon>Pseudomonadota</taxon>
        <taxon>Alphaproteobacteria</taxon>
        <taxon>Hyphomicrobiales</taxon>
        <taxon>Xanthobacteraceae</taxon>
        <taxon>Ancylobacter</taxon>
    </lineage>
</organism>